<gene>
    <name evidence="2" type="ORF">Rumeso_00841</name>
</gene>
<evidence type="ECO:0000313" key="3">
    <source>
        <dbReference type="Proteomes" id="UP000019666"/>
    </source>
</evidence>
<organism evidence="2 3">
    <name type="scientific">Rubellimicrobium mesophilum DSM 19309</name>
    <dbReference type="NCBI Taxonomy" id="442562"/>
    <lineage>
        <taxon>Bacteria</taxon>
        <taxon>Pseudomonadati</taxon>
        <taxon>Pseudomonadota</taxon>
        <taxon>Alphaproteobacteria</taxon>
        <taxon>Rhodobacterales</taxon>
        <taxon>Roseobacteraceae</taxon>
        <taxon>Rubellimicrobium</taxon>
    </lineage>
</organism>
<reference evidence="2 3" key="1">
    <citation type="submission" date="2013-02" db="EMBL/GenBank/DDBJ databases">
        <authorList>
            <person name="Fiebig A."/>
            <person name="Goeker M."/>
            <person name="Klenk H.-P.P."/>
        </authorList>
    </citation>
    <scope>NUCLEOTIDE SEQUENCE [LARGE SCALE GENOMIC DNA]</scope>
    <source>
        <strain evidence="2 3">DSM 19309</strain>
    </source>
</reference>
<dbReference type="HOGENOM" id="CLU_139214_2_0_5"/>
<protein>
    <submittedName>
        <fullName evidence="2">Uncharacterized protein</fullName>
    </submittedName>
</protein>
<feature type="chain" id="PRO_5001492930" evidence="1">
    <location>
        <begin position="22"/>
        <end position="109"/>
    </location>
</feature>
<evidence type="ECO:0000256" key="1">
    <source>
        <dbReference type="SAM" id="SignalP"/>
    </source>
</evidence>
<dbReference type="AlphaFoldDB" id="A0A017HTM0"/>
<dbReference type="EMBL" id="AOSK01000024">
    <property type="protein sequence ID" value="EYD77675.1"/>
    <property type="molecule type" value="Genomic_DNA"/>
</dbReference>
<name>A0A017HTM0_9RHOB</name>
<proteinExistence type="predicted"/>
<dbReference type="Proteomes" id="UP000019666">
    <property type="component" value="Unassembled WGS sequence"/>
</dbReference>
<keyword evidence="1" id="KW-0732">Signal</keyword>
<accession>A0A017HTM0</accession>
<feature type="signal peptide" evidence="1">
    <location>
        <begin position="1"/>
        <end position="21"/>
    </location>
</feature>
<sequence>MTYARLVAAAVLAVVAVPALAEDVAYQVVNDSSSTLVGFYTSPLSDPNWSGNLVTEGNALGSGESGTVSITDGSDACDYDVKFEFEDGSELTDQVNVCDVATYTLSDGE</sequence>
<dbReference type="OrthoDB" id="4736977at2"/>
<comment type="caution">
    <text evidence="2">The sequence shown here is derived from an EMBL/GenBank/DDBJ whole genome shotgun (WGS) entry which is preliminary data.</text>
</comment>
<keyword evidence="3" id="KW-1185">Reference proteome</keyword>
<dbReference type="STRING" id="442562.Rumeso_00841"/>
<evidence type="ECO:0000313" key="2">
    <source>
        <dbReference type="EMBL" id="EYD77675.1"/>
    </source>
</evidence>
<dbReference type="RefSeq" id="WP_037281736.1">
    <property type="nucleotide sequence ID" value="NZ_KK088593.1"/>
</dbReference>